<evidence type="ECO:0000313" key="9">
    <source>
        <dbReference type="Proteomes" id="UP000815677"/>
    </source>
</evidence>
<dbReference type="EMBL" id="DF848408">
    <property type="protein sequence ID" value="GAT53602.1"/>
    <property type="molecule type" value="Genomic_DNA"/>
</dbReference>
<evidence type="ECO:0000256" key="5">
    <source>
        <dbReference type="RuleBase" id="RU367072"/>
    </source>
</evidence>
<evidence type="ECO:0000313" key="8">
    <source>
        <dbReference type="EMBL" id="GAT53602.1"/>
    </source>
</evidence>
<comment type="similarity">
    <text evidence="2 5">Belongs to the MET18/MMS19 family.</text>
</comment>
<dbReference type="InterPro" id="IPR016024">
    <property type="entry name" value="ARM-type_fold"/>
</dbReference>
<keyword evidence="9" id="KW-1185">Reference proteome</keyword>
<dbReference type="InterPro" id="IPR011989">
    <property type="entry name" value="ARM-like"/>
</dbReference>
<dbReference type="InterPro" id="IPR039920">
    <property type="entry name" value="MMS19"/>
</dbReference>
<evidence type="ECO:0000259" key="7">
    <source>
        <dbReference type="Pfam" id="PF14500"/>
    </source>
</evidence>
<feature type="domain" description="MMS19 C-terminal" evidence="6">
    <location>
        <begin position="537"/>
        <end position="756"/>
    </location>
</feature>
<sequence>MASPIDQIVTNWIVSGREEDVDAAVVEVSQGQLLGVVKALGQYLTSEDDNLRTKGVEFLSTVIVKCPPNALNRQSVKVLSTFFCDKLDDTETIVPALKGLASLPAICNDADAETITQAVFAHVRMRALVQSVRFSVFNVVDGLVKHHASVLKSMKSDFIRRYIALADGEKDPRNLLVAFTVARTILLEFDSAADHIEGLSNILFCYFPITFRPPANDPYGITPDDLRAALRGCLNAHSGFGPIAIPIFLEKLAAGSPAIKRDTLQTMAICFPVYGPALARENARKLWNALKLEIFQPTDGLTEAEALTTLGTLVVTIHADDAQDEDVQGLARDACEECIAILREPEKSQARAAIKVLCAFMATTPSISKYTLANVVPHLLKLFNDPREVPARPSILLLLSDVIAAARDSLRSKANVDAAPPLAPYKDDVLGALVSGVLAAPTTRPALAGLTGLVSTKGLLSEEELGFVVLKVNDVLMQSLDEDVSDDRNSALKLLITVSAQSPTPIREQTLPLLFAALPSTPPGRDDASARARYQNVLSVLSTLSTPPLLFAALVAELYLRIVAVAFTSSAETDPELSAAFLHSLLLAIKRALGTKVDDKHDDVGDFVDMLLPGLYGVCVRAALQGGPARDRRVVSVIADIAGLVLHRLSPEKQQTFASKLFPAFLSGEIAAICAPEHVAAGFRFIPFEADSTTSERDLLVLFEASVAPLDKAVVIDADINACLQRILDLGLATAENELQEGSVLRIVASIVNKHVD</sequence>
<comment type="subcellular location">
    <subcellularLocation>
        <location evidence="1 5">Nucleus</location>
    </subcellularLocation>
</comment>
<proteinExistence type="inferred from homology"/>
<dbReference type="InterPro" id="IPR029240">
    <property type="entry name" value="MMS19_N"/>
</dbReference>
<keyword evidence="5" id="KW-0234">DNA repair</keyword>
<keyword evidence="4 5" id="KW-0539">Nucleus</keyword>
<keyword evidence="3" id="KW-0677">Repeat</keyword>
<protein>
    <recommendedName>
        <fullName evidence="5">MMS19 nucleotide excision repair protein</fullName>
    </recommendedName>
</protein>
<dbReference type="Pfam" id="PF12460">
    <property type="entry name" value="MMS19_C"/>
    <property type="match status" value="1"/>
</dbReference>
<evidence type="ECO:0000256" key="3">
    <source>
        <dbReference type="ARBA" id="ARBA00022737"/>
    </source>
</evidence>
<organism evidence="8 9">
    <name type="scientific">Mycena chlorophos</name>
    <name type="common">Agaric fungus</name>
    <name type="synonym">Agaricus chlorophos</name>
    <dbReference type="NCBI Taxonomy" id="658473"/>
    <lineage>
        <taxon>Eukaryota</taxon>
        <taxon>Fungi</taxon>
        <taxon>Dikarya</taxon>
        <taxon>Basidiomycota</taxon>
        <taxon>Agaricomycotina</taxon>
        <taxon>Agaricomycetes</taxon>
        <taxon>Agaricomycetidae</taxon>
        <taxon>Agaricales</taxon>
        <taxon>Marasmiineae</taxon>
        <taxon>Mycenaceae</taxon>
        <taxon>Mycena</taxon>
    </lineage>
</organism>
<dbReference type="Gene3D" id="1.25.10.10">
    <property type="entry name" value="Leucine-rich Repeat Variant"/>
    <property type="match status" value="1"/>
</dbReference>
<dbReference type="SUPFAM" id="SSF48371">
    <property type="entry name" value="ARM repeat"/>
    <property type="match status" value="1"/>
</dbReference>
<feature type="domain" description="MMS19 N-terminal" evidence="7">
    <location>
        <begin position="37"/>
        <end position="296"/>
    </location>
</feature>
<reference evidence="8" key="1">
    <citation type="submission" date="2014-09" db="EMBL/GenBank/DDBJ databases">
        <title>Genome sequence of the luminous mushroom Mycena chlorophos for searching fungal bioluminescence genes.</title>
        <authorList>
            <person name="Tanaka Y."/>
            <person name="Kasuga D."/>
            <person name="Oba Y."/>
            <person name="Hase S."/>
            <person name="Sato K."/>
            <person name="Oba Y."/>
            <person name="Sakakibara Y."/>
        </authorList>
    </citation>
    <scope>NUCLEOTIDE SEQUENCE</scope>
</reference>
<dbReference type="PANTHER" id="PTHR12891:SF0">
    <property type="entry name" value="MMS19 NUCLEOTIDE EXCISION REPAIR PROTEIN HOMOLOG"/>
    <property type="match status" value="1"/>
</dbReference>
<name>A0ABQ0LSS3_MYCCL</name>
<gene>
    <name evidence="8" type="ORF">MCHLO_10542</name>
</gene>
<dbReference type="InterPro" id="IPR024687">
    <property type="entry name" value="MMS19_C"/>
</dbReference>
<keyword evidence="5" id="KW-0227">DNA damage</keyword>
<feature type="non-terminal residue" evidence="8">
    <location>
        <position position="757"/>
    </location>
</feature>
<dbReference type="Proteomes" id="UP000815677">
    <property type="component" value="Unassembled WGS sequence"/>
</dbReference>
<accession>A0ABQ0LSS3</accession>
<evidence type="ECO:0000259" key="6">
    <source>
        <dbReference type="Pfam" id="PF12460"/>
    </source>
</evidence>
<dbReference type="PANTHER" id="PTHR12891">
    <property type="entry name" value="DNA REPAIR/TRANSCRIPTION PROTEIN MET18/MMS19"/>
    <property type="match status" value="1"/>
</dbReference>
<comment type="function">
    <text evidence="5">Key component of the cytosolic iron-sulfur protein assembly (CIA) complex, a multiprotein complex that mediates the incorporation of iron-sulfur cluster into apoproteins specifically involved in DNA metabolism and genomic integrity. In the CIA complex, MMS19 acts as an adapter between early-acting CIA components and a subset of cellular target iron-sulfur proteins.</text>
</comment>
<evidence type="ECO:0000256" key="2">
    <source>
        <dbReference type="ARBA" id="ARBA00009340"/>
    </source>
</evidence>
<evidence type="ECO:0000256" key="4">
    <source>
        <dbReference type="ARBA" id="ARBA00023242"/>
    </source>
</evidence>
<dbReference type="Pfam" id="PF14500">
    <property type="entry name" value="MMS19_N"/>
    <property type="match status" value="1"/>
</dbReference>
<evidence type="ECO:0000256" key="1">
    <source>
        <dbReference type="ARBA" id="ARBA00004123"/>
    </source>
</evidence>